<accession>A0A5B7HWJ1</accession>
<protein>
    <submittedName>
        <fullName evidence="1">Uncharacterized protein</fullName>
    </submittedName>
</protein>
<gene>
    <name evidence="1" type="ORF">E2C01_068578</name>
</gene>
<name>A0A5B7HWJ1_PORTR</name>
<organism evidence="1 2">
    <name type="scientific">Portunus trituberculatus</name>
    <name type="common">Swimming crab</name>
    <name type="synonym">Neptunus trituberculatus</name>
    <dbReference type="NCBI Taxonomy" id="210409"/>
    <lineage>
        <taxon>Eukaryota</taxon>
        <taxon>Metazoa</taxon>
        <taxon>Ecdysozoa</taxon>
        <taxon>Arthropoda</taxon>
        <taxon>Crustacea</taxon>
        <taxon>Multicrustacea</taxon>
        <taxon>Malacostraca</taxon>
        <taxon>Eumalacostraca</taxon>
        <taxon>Eucarida</taxon>
        <taxon>Decapoda</taxon>
        <taxon>Pleocyemata</taxon>
        <taxon>Brachyura</taxon>
        <taxon>Eubrachyura</taxon>
        <taxon>Portunoidea</taxon>
        <taxon>Portunidae</taxon>
        <taxon>Portuninae</taxon>
        <taxon>Portunus</taxon>
    </lineage>
</organism>
<keyword evidence="2" id="KW-1185">Reference proteome</keyword>
<proteinExistence type="predicted"/>
<sequence length="18" mass="2162">MVFRPSLTLNHIPLTYMQ</sequence>
<dbReference type="AlphaFoldDB" id="A0A5B7HWJ1"/>
<dbReference type="EMBL" id="VSRR010038494">
    <property type="protein sequence ID" value="MPC74225.1"/>
    <property type="molecule type" value="Genomic_DNA"/>
</dbReference>
<reference evidence="1" key="1">
    <citation type="submission" date="2019-05" db="EMBL/GenBank/DDBJ databases">
        <title>Another draft genome of Portunus trituberculatus and its Hox gene families provides insights of decapod evolution.</title>
        <authorList>
            <person name="Jeong J.-H."/>
            <person name="Song I."/>
            <person name="Kim S."/>
            <person name="Choi T."/>
            <person name="Kim D."/>
            <person name="Ryu S."/>
            <person name="Kim W."/>
        </authorList>
    </citation>
    <scope>NUCLEOTIDE SEQUENCE [LARGE SCALE GENOMIC DNA]</scope>
    <source>
        <tissue evidence="1">Muscle</tissue>
    </source>
</reference>
<comment type="caution">
    <text evidence="1">The sequence shown here is derived from an EMBL/GenBank/DDBJ whole genome shotgun (WGS) entry which is preliminary data.</text>
</comment>
<dbReference type="Proteomes" id="UP000324222">
    <property type="component" value="Unassembled WGS sequence"/>
</dbReference>
<evidence type="ECO:0000313" key="1">
    <source>
        <dbReference type="EMBL" id="MPC74225.1"/>
    </source>
</evidence>
<evidence type="ECO:0000313" key="2">
    <source>
        <dbReference type="Proteomes" id="UP000324222"/>
    </source>
</evidence>